<reference evidence="1 2" key="1">
    <citation type="journal article" date="2022" name="New Phytol.">
        <title>Ecological generalism drives hyperdiversity of secondary metabolite gene clusters in xylarialean endophytes.</title>
        <authorList>
            <person name="Franco M.E.E."/>
            <person name="Wisecaver J.H."/>
            <person name="Arnold A.E."/>
            <person name="Ju Y.M."/>
            <person name="Slot J.C."/>
            <person name="Ahrendt S."/>
            <person name="Moore L.P."/>
            <person name="Eastman K.E."/>
            <person name="Scott K."/>
            <person name="Konkel Z."/>
            <person name="Mondo S.J."/>
            <person name="Kuo A."/>
            <person name="Hayes R.D."/>
            <person name="Haridas S."/>
            <person name="Andreopoulos B."/>
            <person name="Riley R."/>
            <person name="LaButti K."/>
            <person name="Pangilinan J."/>
            <person name="Lipzen A."/>
            <person name="Amirebrahimi M."/>
            <person name="Yan J."/>
            <person name="Adam C."/>
            <person name="Keymanesh K."/>
            <person name="Ng V."/>
            <person name="Louie K."/>
            <person name="Northen T."/>
            <person name="Drula E."/>
            <person name="Henrissat B."/>
            <person name="Hsieh H.M."/>
            <person name="Youens-Clark K."/>
            <person name="Lutzoni F."/>
            <person name="Miadlikowska J."/>
            <person name="Eastwood D.C."/>
            <person name="Hamelin R.C."/>
            <person name="Grigoriev I.V."/>
            <person name="U'Ren J.M."/>
        </authorList>
    </citation>
    <scope>NUCLEOTIDE SEQUENCE [LARGE SCALE GENOMIC DNA]</scope>
    <source>
        <strain evidence="1 2">CBS 119005</strain>
    </source>
</reference>
<dbReference type="EMBL" id="MU393592">
    <property type="protein sequence ID" value="KAI4860285.1"/>
    <property type="molecule type" value="Genomic_DNA"/>
</dbReference>
<evidence type="ECO:0000313" key="1">
    <source>
        <dbReference type="EMBL" id="KAI4860285.1"/>
    </source>
</evidence>
<organism evidence="1 2">
    <name type="scientific">Hypoxylon rubiginosum</name>
    <dbReference type="NCBI Taxonomy" id="110542"/>
    <lineage>
        <taxon>Eukaryota</taxon>
        <taxon>Fungi</taxon>
        <taxon>Dikarya</taxon>
        <taxon>Ascomycota</taxon>
        <taxon>Pezizomycotina</taxon>
        <taxon>Sordariomycetes</taxon>
        <taxon>Xylariomycetidae</taxon>
        <taxon>Xylariales</taxon>
        <taxon>Hypoxylaceae</taxon>
        <taxon>Hypoxylon</taxon>
    </lineage>
</organism>
<accession>A0ACB9YNA9</accession>
<protein>
    <submittedName>
        <fullName evidence="1">Succinate dehydrogenase cytochrome b560 subunit</fullName>
    </submittedName>
</protein>
<proteinExistence type="predicted"/>
<gene>
    <name evidence="1" type="ORF">F4820DRAFT_117572</name>
</gene>
<keyword evidence="2" id="KW-1185">Reference proteome</keyword>
<comment type="caution">
    <text evidence="1">The sequence shown here is derived from an EMBL/GenBank/DDBJ whole genome shotgun (WGS) entry which is preliminary data.</text>
</comment>
<evidence type="ECO:0000313" key="2">
    <source>
        <dbReference type="Proteomes" id="UP001497700"/>
    </source>
</evidence>
<sequence length="185" mass="20193">MIAQRVGLRALRQAAAKPNALFSQNLPRFALATSLQTRTASTQKLTETDAQSLLATQRQQRPVAPHLTAYDYRQTWFGASIWTRITGQSLSVSLYAFSLAYLVAPLTGWHLESATLASAVASLNPAVATGLKALLAWPFFFHFANGSRHLAWDFAYGFKKTTINQTSYVVLGTSIVATLGAVFLL</sequence>
<name>A0ACB9YNA9_9PEZI</name>
<dbReference type="Proteomes" id="UP001497700">
    <property type="component" value="Unassembled WGS sequence"/>
</dbReference>